<dbReference type="Proteomes" id="UP000175971">
    <property type="component" value="Unassembled WGS sequence"/>
</dbReference>
<reference evidence="3 4" key="1">
    <citation type="journal article" date="2016" name="Front. Microbiol.">
        <title>Comparative Genomics Analysis of Streptomyces Species Reveals Their Adaptation to the Marine Environment and Their Diversity at the Genomic Level.</title>
        <authorList>
            <person name="Tian X."/>
            <person name="Zhang Z."/>
            <person name="Yang T."/>
            <person name="Chen M."/>
            <person name="Li J."/>
            <person name="Chen F."/>
            <person name="Yang J."/>
            <person name="Li W."/>
            <person name="Zhang B."/>
            <person name="Zhang Z."/>
            <person name="Wu J."/>
            <person name="Zhang C."/>
            <person name="Long L."/>
            <person name="Xiao J."/>
        </authorList>
    </citation>
    <scope>NUCLEOTIDE SEQUENCE [LARGE SCALE GENOMIC DNA]</scope>
    <source>
        <strain evidence="3 4">SCSIO M10372</strain>
    </source>
</reference>
<dbReference type="PATRIC" id="fig|518642.7.peg.8491"/>
<name>A0A1E7LEK3_9ACTN</name>
<dbReference type="InterPro" id="IPR025565">
    <property type="entry name" value="DUF4328"/>
</dbReference>
<feature type="domain" description="DUF4328" evidence="2">
    <location>
        <begin position="102"/>
        <end position="252"/>
    </location>
</feature>
<evidence type="ECO:0000256" key="1">
    <source>
        <dbReference type="SAM" id="Phobius"/>
    </source>
</evidence>
<dbReference type="OrthoDB" id="4174975at2"/>
<dbReference type="AlphaFoldDB" id="A0A1E7LEK3"/>
<gene>
    <name evidence="3" type="ORF">AN221_43085</name>
</gene>
<feature type="transmembrane region" description="Helical" evidence="1">
    <location>
        <begin position="108"/>
        <end position="128"/>
    </location>
</feature>
<proteinExistence type="predicted"/>
<feature type="transmembrane region" description="Helical" evidence="1">
    <location>
        <begin position="57"/>
        <end position="77"/>
    </location>
</feature>
<organism evidence="3 4">
    <name type="scientific">Streptomyces nanshensis</name>
    <dbReference type="NCBI Taxonomy" id="518642"/>
    <lineage>
        <taxon>Bacteria</taxon>
        <taxon>Bacillati</taxon>
        <taxon>Actinomycetota</taxon>
        <taxon>Actinomycetes</taxon>
        <taxon>Kitasatosporales</taxon>
        <taxon>Streptomycetaceae</taxon>
        <taxon>Streptomyces</taxon>
    </lineage>
</organism>
<feature type="transmembrane region" description="Helical" evidence="1">
    <location>
        <begin position="224"/>
        <end position="247"/>
    </location>
</feature>
<evidence type="ECO:0000313" key="3">
    <source>
        <dbReference type="EMBL" id="OEV14637.1"/>
    </source>
</evidence>
<protein>
    <recommendedName>
        <fullName evidence="2">DUF4328 domain-containing protein</fullName>
    </recommendedName>
</protein>
<comment type="caution">
    <text evidence="3">The sequence shown here is derived from an EMBL/GenBank/DDBJ whole genome shotgun (WGS) entry which is preliminary data.</text>
</comment>
<dbReference type="RefSeq" id="WP_070205310.1">
    <property type="nucleotide sequence ID" value="NZ_LJGZ01000114.1"/>
</dbReference>
<evidence type="ECO:0000313" key="4">
    <source>
        <dbReference type="Proteomes" id="UP000175971"/>
    </source>
</evidence>
<keyword evidence="1" id="KW-1133">Transmembrane helix</keyword>
<keyword evidence="1" id="KW-0472">Membrane</keyword>
<dbReference type="Pfam" id="PF14219">
    <property type="entry name" value="DUF4328"/>
    <property type="match status" value="1"/>
</dbReference>
<feature type="transmembrane region" description="Helical" evidence="1">
    <location>
        <begin position="194"/>
        <end position="212"/>
    </location>
</feature>
<sequence>MLCVRCRTGTAVTDDGLCTSCPVAGSPLPGRPEPVATGPGGWGVGTWPRSPVGLSRAVTALLGAVIVTDLVAIGRGLHLRALWQGLVEEGDPAVHGSGGVSAERLHSVAQTGQSVVFVATAVVFIIWFHRTRRNAEVFDPAVQRMGPGWSVGGWFVPFANLWFPYRVATGVWEGSVVPGPEGGRPTVSRAPLRLWWAAWIASSFLDSFTARMEGSAEMPEETVQGLGLVAAADAFEIVSAVLAIVFVRTLTRMQVARAALRAPRTGSGQLTAP</sequence>
<dbReference type="EMBL" id="LJGZ01000114">
    <property type="protein sequence ID" value="OEV14637.1"/>
    <property type="molecule type" value="Genomic_DNA"/>
</dbReference>
<keyword evidence="4" id="KW-1185">Reference proteome</keyword>
<evidence type="ECO:0000259" key="2">
    <source>
        <dbReference type="Pfam" id="PF14219"/>
    </source>
</evidence>
<keyword evidence="1" id="KW-0812">Transmembrane</keyword>
<accession>A0A1E7LEK3</accession>